<organism evidence="2 3">
    <name type="scientific">Anaerosporobacter mobilis DSM 15930</name>
    <dbReference type="NCBI Taxonomy" id="1120996"/>
    <lineage>
        <taxon>Bacteria</taxon>
        <taxon>Bacillati</taxon>
        <taxon>Bacillota</taxon>
        <taxon>Clostridia</taxon>
        <taxon>Lachnospirales</taxon>
        <taxon>Lachnospiraceae</taxon>
        <taxon>Anaerosporobacter</taxon>
    </lineage>
</organism>
<name>A0A1M7JX38_9FIRM</name>
<dbReference type="Proteomes" id="UP000184038">
    <property type="component" value="Unassembled WGS sequence"/>
</dbReference>
<proteinExistence type="predicted"/>
<accession>A0A1M7JX38</accession>
<evidence type="ECO:0000259" key="1">
    <source>
        <dbReference type="Pfam" id="PF06445"/>
    </source>
</evidence>
<feature type="domain" description="GyrI-like small molecule binding" evidence="1">
    <location>
        <begin position="31"/>
        <end position="222"/>
    </location>
</feature>
<reference evidence="2 3" key="1">
    <citation type="submission" date="2016-11" db="EMBL/GenBank/DDBJ databases">
        <authorList>
            <person name="Jaros S."/>
            <person name="Januszkiewicz K."/>
            <person name="Wedrychowicz H."/>
        </authorList>
    </citation>
    <scope>NUCLEOTIDE SEQUENCE [LARGE SCALE GENOMIC DNA]</scope>
    <source>
        <strain evidence="2 3">DSM 15930</strain>
    </source>
</reference>
<evidence type="ECO:0000313" key="3">
    <source>
        <dbReference type="Proteomes" id="UP000184038"/>
    </source>
</evidence>
<dbReference type="InterPro" id="IPR008319">
    <property type="entry name" value="GyrI-like_CCH_Lin2189-like"/>
</dbReference>
<dbReference type="AlphaFoldDB" id="A0A1M7JX38"/>
<sequence length="224" mass="26405">MKIEMNKKEMLQKKVDYKRIYKELYVPKTMPMIIEVPPISYLMIDGNGNPNTSEEYKHAMEVLYGISFTIKMSKMNGTQPEGYFEYVVPPLEGLWSVADDKFVGTTPIENKDLFLWTSMIRQPEFVTQEVFEWAKKVLHKKKPELNLSDVRLETFEEGLCAQVMHIGPFDNELTTIQRLEEYIIEQGYQSDINTYRRHHEIYLSDPRKCSTDTLKTVIRHPIRK</sequence>
<dbReference type="InterPro" id="IPR011256">
    <property type="entry name" value="Reg_factor_effector_dom_sf"/>
</dbReference>
<dbReference type="STRING" id="1120996.SAMN02746066_02468"/>
<dbReference type="PIRSF" id="PIRSF031644">
    <property type="entry name" value="UCP031644"/>
    <property type="match status" value="1"/>
</dbReference>
<dbReference type="InterPro" id="IPR029442">
    <property type="entry name" value="GyrI-like"/>
</dbReference>
<evidence type="ECO:0000313" key="2">
    <source>
        <dbReference type="EMBL" id="SHM57632.1"/>
    </source>
</evidence>
<keyword evidence="3" id="KW-1185">Reference proteome</keyword>
<dbReference type="SUPFAM" id="SSF55136">
    <property type="entry name" value="Probable bacterial effector-binding domain"/>
    <property type="match status" value="1"/>
</dbReference>
<dbReference type="Gene3D" id="3.20.80.10">
    <property type="entry name" value="Regulatory factor, effector binding domain"/>
    <property type="match status" value="1"/>
</dbReference>
<protein>
    <recommendedName>
        <fullName evidence="1">GyrI-like small molecule binding domain-containing protein</fullName>
    </recommendedName>
</protein>
<dbReference type="EMBL" id="FRCP01000012">
    <property type="protein sequence ID" value="SHM57632.1"/>
    <property type="molecule type" value="Genomic_DNA"/>
</dbReference>
<gene>
    <name evidence="2" type="ORF">SAMN02746066_02468</name>
</gene>
<dbReference type="Pfam" id="PF06445">
    <property type="entry name" value="GyrI-like"/>
    <property type="match status" value="1"/>
</dbReference>